<dbReference type="AlphaFoldDB" id="A0A0C2ZTR3"/>
<proteinExistence type="predicted"/>
<dbReference type="InterPro" id="IPR045340">
    <property type="entry name" value="DUF6533"/>
</dbReference>
<organism evidence="3 4">
    <name type="scientific">Scleroderma citrinum Foug A</name>
    <dbReference type="NCBI Taxonomy" id="1036808"/>
    <lineage>
        <taxon>Eukaryota</taxon>
        <taxon>Fungi</taxon>
        <taxon>Dikarya</taxon>
        <taxon>Basidiomycota</taxon>
        <taxon>Agaricomycotina</taxon>
        <taxon>Agaricomycetes</taxon>
        <taxon>Agaricomycetidae</taxon>
        <taxon>Boletales</taxon>
        <taxon>Sclerodermatineae</taxon>
        <taxon>Sclerodermataceae</taxon>
        <taxon>Scleroderma</taxon>
    </lineage>
</organism>
<dbReference type="OrthoDB" id="2686513at2759"/>
<keyword evidence="1" id="KW-0812">Transmembrane</keyword>
<feature type="transmembrane region" description="Helical" evidence="1">
    <location>
        <begin position="87"/>
        <end position="106"/>
    </location>
</feature>
<dbReference type="Proteomes" id="UP000053989">
    <property type="component" value="Unassembled WGS sequence"/>
</dbReference>
<feature type="domain" description="DUF6533" evidence="2">
    <location>
        <begin position="11"/>
        <end position="56"/>
    </location>
</feature>
<evidence type="ECO:0000313" key="4">
    <source>
        <dbReference type="Proteomes" id="UP000053989"/>
    </source>
</evidence>
<reference evidence="4" key="2">
    <citation type="submission" date="2015-01" db="EMBL/GenBank/DDBJ databases">
        <title>Evolutionary Origins and Diversification of the Mycorrhizal Mutualists.</title>
        <authorList>
            <consortium name="DOE Joint Genome Institute"/>
            <consortium name="Mycorrhizal Genomics Consortium"/>
            <person name="Kohler A."/>
            <person name="Kuo A."/>
            <person name="Nagy L.G."/>
            <person name="Floudas D."/>
            <person name="Copeland A."/>
            <person name="Barry K.W."/>
            <person name="Cichocki N."/>
            <person name="Veneault-Fourrey C."/>
            <person name="LaButti K."/>
            <person name="Lindquist E.A."/>
            <person name="Lipzen A."/>
            <person name="Lundell T."/>
            <person name="Morin E."/>
            <person name="Murat C."/>
            <person name="Riley R."/>
            <person name="Ohm R."/>
            <person name="Sun H."/>
            <person name="Tunlid A."/>
            <person name="Henrissat B."/>
            <person name="Grigoriev I.V."/>
            <person name="Hibbett D.S."/>
            <person name="Martin F."/>
        </authorList>
    </citation>
    <scope>NUCLEOTIDE SEQUENCE [LARGE SCALE GENOMIC DNA]</scope>
    <source>
        <strain evidence="4">Foug A</strain>
    </source>
</reference>
<feature type="transmembrane region" description="Helical" evidence="1">
    <location>
        <begin position="40"/>
        <end position="59"/>
    </location>
</feature>
<feature type="transmembrane region" description="Helical" evidence="1">
    <location>
        <begin position="113"/>
        <end position="134"/>
    </location>
</feature>
<keyword evidence="1" id="KW-0472">Membrane</keyword>
<dbReference type="InParanoid" id="A0A0C2ZTR3"/>
<feature type="transmembrane region" description="Helical" evidence="1">
    <location>
        <begin position="205"/>
        <end position="227"/>
    </location>
</feature>
<evidence type="ECO:0000313" key="3">
    <source>
        <dbReference type="EMBL" id="KIM64903.1"/>
    </source>
</evidence>
<keyword evidence="4" id="KW-1185">Reference proteome</keyword>
<dbReference type="EMBL" id="KN822026">
    <property type="protein sequence ID" value="KIM64903.1"/>
    <property type="molecule type" value="Genomic_DNA"/>
</dbReference>
<feature type="transmembrane region" description="Helical" evidence="1">
    <location>
        <begin position="6"/>
        <end position="28"/>
    </location>
</feature>
<gene>
    <name evidence="3" type="ORF">SCLCIDRAFT_1213015</name>
</gene>
<keyword evidence="1" id="KW-1133">Transmembrane helix</keyword>
<evidence type="ECO:0000256" key="1">
    <source>
        <dbReference type="SAM" id="Phobius"/>
    </source>
</evidence>
<evidence type="ECO:0000259" key="2">
    <source>
        <dbReference type="Pfam" id="PF20151"/>
    </source>
</evidence>
<name>A0A0C2ZTR3_9AGAM</name>
<protein>
    <recommendedName>
        <fullName evidence="2">DUF6533 domain-containing protein</fullName>
    </recommendedName>
</protein>
<dbReference type="HOGENOM" id="CLU_035509_7_3_1"/>
<accession>A0A0C2ZTR3</accession>
<dbReference type="Pfam" id="PF20151">
    <property type="entry name" value="DUF6533"/>
    <property type="match status" value="1"/>
</dbReference>
<sequence length="287" mass="31933">MAAPFDIAVAFNLIAYTVFMYDCVLTFAREVDLFWNQPRRTWAFALFIANRYIALLGRIPAFLENFLPDSGGADSPRCQHLHLSDEIIIAALQLIAAVIMIMRVYAFYDENRWILSMLVLVGLIDIGICSWAFLLEPPSQVLYPVQTKVVGCLKPVSPAQAPRFAAAWGGQLILDALVFALTLYKLLRVGSMGERSFIDQLIRDGALYFAAMSVINVANIITLLLAIPYLKSALSSPTNMLCAALISRLMLNMRDPKLREIGGSVDTGFTSEPWTPVEVRSDVYFPV</sequence>
<reference evidence="3 4" key="1">
    <citation type="submission" date="2014-04" db="EMBL/GenBank/DDBJ databases">
        <authorList>
            <consortium name="DOE Joint Genome Institute"/>
            <person name="Kuo A."/>
            <person name="Kohler A."/>
            <person name="Nagy L.G."/>
            <person name="Floudas D."/>
            <person name="Copeland A."/>
            <person name="Barry K.W."/>
            <person name="Cichocki N."/>
            <person name="Veneault-Fourrey C."/>
            <person name="LaButti K."/>
            <person name="Lindquist E.A."/>
            <person name="Lipzen A."/>
            <person name="Lundell T."/>
            <person name="Morin E."/>
            <person name="Murat C."/>
            <person name="Sun H."/>
            <person name="Tunlid A."/>
            <person name="Henrissat B."/>
            <person name="Grigoriev I.V."/>
            <person name="Hibbett D.S."/>
            <person name="Martin F."/>
            <person name="Nordberg H.P."/>
            <person name="Cantor M.N."/>
            <person name="Hua S.X."/>
        </authorList>
    </citation>
    <scope>NUCLEOTIDE SEQUENCE [LARGE SCALE GENOMIC DNA]</scope>
    <source>
        <strain evidence="3 4">Foug A</strain>
    </source>
</reference>
<feature type="transmembrane region" description="Helical" evidence="1">
    <location>
        <begin position="165"/>
        <end position="184"/>
    </location>
</feature>